<proteinExistence type="inferred from homology"/>
<dbReference type="PRINTS" id="PR00081">
    <property type="entry name" value="GDHRDH"/>
</dbReference>
<keyword evidence="3" id="KW-0560">Oxidoreductase</keyword>
<dbReference type="InterPro" id="IPR036291">
    <property type="entry name" value="NAD(P)-bd_dom_sf"/>
</dbReference>
<dbReference type="Gene3D" id="3.40.50.720">
    <property type="entry name" value="NAD(P)-binding Rossmann-like Domain"/>
    <property type="match status" value="1"/>
</dbReference>
<dbReference type="PANTHER" id="PTHR42760">
    <property type="entry name" value="SHORT-CHAIN DEHYDROGENASES/REDUCTASES FAMILY MEMBER"/>
    <property type="match status" value="1"/>
</dbReference>
<evidence type="ECO:0000313" key="4">
    <source>
        <dbReference type="EMBL" id="CAI8036455.1"/>
    </source>
</evidence>
<evidence type="ECO:0000256" key="2">
    <source>
        <dbReference type="ARBA" id="ARBA00006484"/>
    </source>
</evidence>
<organism evidence="4 5">
    <name type="scientific">Geodia barretti</name>
    <name type="common">Barrett's horny sponge</name>
    <dbReference type="NCBI Taxonomy" id="519541"/>
    <lineage>
        <taxon>Eukaryota</taxon>
        <taxon>Metazoa</taxon>
        <taxon>Porifera</taxon>
        <taxon>Demospongiae</taxon>
        <taxon>Heteroscleromorpha</taxon>
        <taxon>Tetractinellida</taxon>
        <taxon>Astrophorina</taxon>
        <taxon>Geodiidae</taxon>
        <taxon>Geodia</taxon>
    </lineage>
</organism>
<evidence type="ECO:0000256" key="3">
    <source>
        <dbReference type="ARBA" id="ARBA00023002"/>
    </source>
</evidence>
<comment type="similarity">
    <text evidence="2">Belongs to the short-chain dehydrogenases/reductases (SDR) family.</text>
</comment>
<dbReference type="AlphaFoldDB" id="A0AA35SUL4"/>
<dbReference type="Pfam" id="PF13561">
    <property type="entry name" value="adh_short_C2"/>
    <property type="match status" value="1"/>
</dbReference>
<dbReference type="GO" id="GO:0048038">
    <property type="term" value="F:quinone binding"/>
    <property type="evidence" value="ECO:0007669"/>
    <property type="project" value="TreeGrafter"/>
</dbReference>
<dbReference type="FunFam" id="3.40.50.720:FF:000084">
    <property type="entry name" value="Short-chain dehydrogenase reductase"/>
    <property type="match status" value="1"/>
</dbReference>
<reference evidence="4" key="1">
    <citation type="submission" date="2023-03" db="EMBL/GenBank/DDBJ databases">
        <authorList>
            <person name="Steffen K."/>
            <person name="Cardenas P."/>
        </authorList>
    </citation>
    <scope>NUCLEOTIDE SEQUENCE</scope>
</reference>
<sequence>MTLLPSGRPRLQDKVAIVTGAGSSGPGIGTGKAASILFAREGARVLLVDRNLQAAEETLAVIHEEGGEASVIAADVTSASDCEAVVDAAVDRYGALHVLFNNVGITGPGTPTDVEESVWDNVLDVNLKSMMLTTKYAAPRMIDAGGGSVINMSSIAGVRAGSGLASIPYSASKSGVIGMSETMAVHLGRDNIRVNVIAPGHIYTPMVAGAMAEETRENRRKAGPLGTEGNAWDIAYAALFLASDEARWVSGVVLPVDAGLLAATPLAMYGRIRDEN</sequence>
<comment type="pathway">
    <text evidence="1">Lipid metabolism; fatty acid biosynthesis.</text>
</comment>
<dbReference type="InterPro" id="IPR020904">
    <property type="entry name" value="Sc_DH/Rdtase_CS"/>
</dbReference>
<dbReference type="GO" id="GO:0016616">
    <property type="term" value="F:oxidoreductase activity, acting on the CH-OH group of donors, NAD or NADP as acceptor"/>
    <property type="evidence" value="ECO:0007669"/>
    <property type="project" value="TreeGrafter"/>
</dbReference>
<dbReference type="GO" id="GO:0006633">
    <property type="term" value="P:fatty acid biosynthetic process"/>
    <property type="evidence" value="ECO:0007669"/>
    <property type="project" value="TreeGrafter"/>
</dbReference>
<dbReference type="Proteomes" id="UP001174909">
    <property type="component" value="Unassembled WGS sequence"/>
</dbReference>
<dbReference type="CDD" id="cd05233">
    <property type="entry name" value="SDR_c"/>
    <property type="match status" value="1"/>
</dbReference>
<comment type="caution">
    <text evidence="4">The sequence shown here is derived from an EMBL/GenBank/DDBJ whole genome shotgun (WGS) entry which is preliminary data.</text>
</comment>
<dbReference type="PANTHER" id="PTHR42760:SF122">
    <property type="entry name" value="NAD(P)-BINDING PROTEIN"/>
    <property type="match status" value="1"/>
</dbReference>
<gene>
    <name evidence="4" type="ORF">GBAR_LOCUS20430</name>
</gene>
<name>A0AA35SUL4_GEOBA</name>
<keyword evidence="5" id="KW-1185">Reference proteome</keyword>
<evidence type="ECO:0000313" key="5">
    <source>
        <dbReference type="Proteomes" id="UP001174909"/>
    </source>
</evidence>
<dbReference type="EMBL" id="CASHTH010002870">
    <property type="protein sequence ID" value="CAI8036455.1"/>
    <property type="molecule type" value="Genomic_DNA"/>
</dbReference>
<protein>
    <submittedName>
        <fullName evidence="4">3-oxoacyl-[acyl-carrier-protein] reductase FabG</fullName>
    </submittedName>
</protein>
<dbReference type="PRINTS" id="PR00080">
    <property type="entry name" value="SDRFAMILY"/>
</dbReference>
<accession>A0AA35SUL4</accession>
<evidence type="ECO:0000256" key="1">
    <source>
        <dbReference type="ARBA" id="ARBA00005194"/>
    </source>
</evidence>
<dbReference type="NCBIfam" id="NF005559">
    <property type="entry name" value="PRK07231.1"/>
    <property type="match status" value="1"/>
</dbReference>
<dbReference type="InterPro" id="IPR002347">
    <property type="entry name" value="SDR_fam"/>
</dbReference>
<dbReference type="PROSITE" id="PS00061">
    <property type="entry name" value="ADH_SHORT"/>
    <property type="match status" value="1"/>
</dbReference>
<dbReference type="SUPFAM" id="SSF51735">
    <property type="entry name" value="NAD(P)-binding Rossmann-fold domains"/>
    <property type="match status" value="1"/>
</dbReference>